<sequence length="141" mass="15812">MAPVVAREIISLIEDRRALWACFNAEFPDRVRGSLDDLRYRLTSLRGKCAAGGPLDSVIAALGKTIRHFFDTVEQYNLTTLRCDSRDPDWRAFETALKALRKSVAYQISALADSYAIPLQGELADCLPRYDSPSEPSIDHH</sequence>
<dbReference type="OrthoDB" id="5379188at2"/>
<gene>
    <name evidence="1" type="ORF">H2LOC_005075</name>
</gene>
<dbReference type="EMBL" id="CP046052">
    <property type="protein sequence ID" value="QGM47957.1"/>
    <property type="molecule type" value="Genomic_DNA"/>
</dbReference>
<protein>
    <submittedName>
        <fullName evidence="1">Uncharacterized protein</fullName>
    </submittedName>
</protein>
<accession>A0A6B8KJY1</accession>
<proteinExistence type="predicted"/>
<dbReference type="KEGG" id="mhey:H2LOC_005075"/>
<organism evidence="1 2">
    <name type="scientific">Methylocystis heyeri</name>
    <dbReference type="NCBI Taxonomy" id="391905"/>
    <lineage>
        <taxon>Bacteria</taxon>
        <taxon>Pseudomonadati</taxon>
        <taxon>Pseudomonadota</taxon>
        <taxon>Alphaproteobacteria</taxon>
        <taxon>Hyphomicrobiales</taxon>
        <taxon>Methylocystaceae</taxon>
        <taxon>Methylocystis</taxon>
    </lineage>
</organism>
<evidence type="ECO:0000313" key="1">
    <source>
        <dbReference type="EMBL" id="QGM47957.1"/>
    </source>
</evidence>
<reference evidence="1 2" key="1">
    <citation type="submission" date="2019-11" db="EMBL/GenBank/DDBJ databases">
        <title>The genome sequence of Methylocystis heyeri.</title>
        <authorList>
            <person name="Oshkin I.Y."/>
            <person name="Miroshnikov K."/>
            <person name="Dedysh S.N."/>
        </authorList>
    </citation>
    <scope>NUCLEOTIDE SEQUENCE [LARGE SCALE GENOMIC DNA]</scope>
    <source>
        <strain evidence="1 2">H2</strain>
    </source>
</reference>
<name>A0A6B8KJY1_9HYPH</name>
<dbReference type="AlphaFoldDB" id="A0A6B8KJY1"/>
<dbReference type="Proteomes" id="UP000309061">
    <property type="component" value="Chromosome"/>
</dbReference>
<keyword evidence="2" id="KW-1185">Reference proteome</keyword>
<evidence type="ECO:0000313" key="2">
    <source>
        <dbReference type="Proteomes" id="UP000309061"/>
    </source>
</evidence>